<dbReference type="Pfam" id="PF00107">
    <property type="entry name" value="ADH_zinc_N"/>
    <property type="match status" value="1"/>
</dbReference>
<dbReference type="RefSeq" id="WP_284205447.1">
    <property type="nucleotide sequence ID" value="NZ_BSPQ01000021.1"/>
</dbReference>
<dbReference type="CDD" id="cd05288">
    <property type="entry name" value="PGDH"/>
    <property type="match status" value="1"/>
</dbReference>
<dbReference type="Gene3D" id="3.90.180.10">
    <property type="entry name" value="Medium-chain alcohol dehydrogenases, catalytic domain"/>
    <property type="match status" value="1"/>
</dbReference>
<keyword evidence="1" id="KW-0560">Oxidoreductase</keyword>
<protein>
    <submittedName>
        <fullName evidence="3">NADP-dependent oxidoreductase</fullName>
    </submittedName>
</protein>
<dbReference type="SMART" id="SM00829">
    <property type="entry name" value="PKS_ER"/>
    <property type="match status" value="1"/>
</dbReference>
<dbReference type="InterPro" id="IPR013149">
    <property type="entry name" value="ADH-like_C"/>
</dbReference>
<dbReference type="InterPro" id="IPR020843">
    <property type="entry name" value="ER"/>
</dbReference>
<evidence type="ECO:0000313" key="4">
    <source>
        <dbReference type="Proteomes" id="UP001157353"/>
    </source>
</evidence>
<proteinExistence type="predicted"/>
<name>A0ABQ6E4J7_9GAMM</name>
<comment type="caution">
    <text evidence="3">The sequence shown here is derived from an EMBL/GenBank/DDBJ whole genome shotgun (WGS) entry which is preliminary data.</text>
</comment>
<dbReference type="SUPFAM" id="SSF51735">
    <property type="entry name" value="NAD(P)-binding Rossmann-fold domains"/>
    <property type="match status" value="1"/>
</dbReference>
<accession>A0ABQ6E4J7</accession>
<evidence type="ECO:0000313" key="3">
    <source>
        <dbReference type="EMBL" id="GLS92343.1"/>
    </source>
</evidence>
<sequence>MTQVSTINRQIVLASRPTGAPIAANFSLNKVERPIPQQDEVLLRTVYMSLDPYMRGRMSDAESYADPVAINAVMVAGSVCIVEQSNNDDYQVGDWVVAFGGWQDFVISNGVGLIKLSDQLPNKSYALGVLGMPGLTAYMGLLDIGQPKAGETLVVAAASGAVGSLVGQIGKIKGCKVIGIAGGAEKCQYVVDELGFDACIDHKAADFAQQLANVCDNGIDVYFENVGGAVFDAVLPLLNTCARIPLCGLISQYNATELPEGPDRLSLLMGKLLVKRIRMQGFIVFDDYGHRYNEFMTQMSEWLLSGQIKYKEHRIEGLEKAPEAFIGLLKGENFGKLVVRVGEENSK</sequence>
<dbReference type="SUPFAM" id="SSF50129">
    <property type="entry name" value="GroES-like"/>
    <property type="match status" value="1"/>
</dbReference>
<dbReference type="EMBL" id="BSPQ01000021">
    <property type="protein sequence ID" value="GLS92343.1"/>
    <property type="molecule type" value="Genomic_DNA"/>
</dbReference>
<organism evidence="3 4">
    <name type="scientific">Psychromonas marina</name>
    <dbReference type="NCBI Taxonomy" id="88364"/>
    <lineage>
        <taxon>Bacteria</taxon>
        <taxon>Pseudomonadati</taxon>
        <taxon>Pseudomonadota</taxon>
        <taxon>Gammaproteobacteria</taxon>
        <taxon>Alteromonadales</taxon>
        <taxon>Psychromonadaceae</taxon>
        <taxon>Psychromonas</taxon>
    </lineage>
</organism>
<gene>
    <name evidence="3" type="ORF">GCM10007916_34140</name>
</gene>
<evidence type="ECO:0000256" key="1">
    <source>
        <dbReference type="ARBA" id="ARBA00023002"/>
    </source>
</evidence>
<dbReference type="Proteomes" id="UP001157353">
    <property type="component" value="Unassembled WGS sequence"/>
</dbReference>
<keyword evidence="4" id="KW-1185">Reference proteome</keyword>
<reference evidence="4" key="1">
    <citation type="journal article" date="2019" name="Int. J. Syst. Evol. Microbiol.">
        <title>The Global Catalogue of Microorganisms (GCM) 10K type strain sequencing project: providing services to taxonomists for standard genome sequencing and annotation.</title>
        <authorList>
            <consortium name="The Broad Institute Genomics Platform"/>
            <consortium name="The Broad Institute Genome Sequencing Center for Infectious Disease"/>
            <person name="Wu L."/>
            <person name="Ma J."/>
        </authorList>
    </citation>
    <scope>NUCLEOTIDE SEQUENCE [LARGE SCALE GENOMIC DNA]</scope>
    <source>
        <strain evidence="4">NBRC 103166</strain>
    </source>
</reference>
<dbReference type="InterPro" id="IPR041694">
    <property type="entry name" value="ADH_N_2"/>
</dbReference>
<dbReference type="Gene3D" id="3.40.50.720">
    <property type="entry name" value="NAD(P)-binding Rossmann-like Domain"/>
    <property type="match status" value="1"/>
</dbReference>
<evidence type="ECO:0000259" key="2">
    <source>
        <dbReference type="SMART" id="SM00829"/>
    </source>
</evidence>
<dbReference type="Pfam" id="PF16884">
    <property type="entry name" value="ADH_N_2"/>
    <property type="match status" value="1"/>
</dbReference>
<dbReference type="InterPro" id="IPR045010">
    <property type="entry name" value="MDR_fam"/>
</dbReference>
<dbReference type="PANTHER" id="PTHR43205">
    <property type="entry name" value="PROSTAGLANDIN REDUCTASE"/>
    <property type="match status" value="1"/>
</dbReference>
<dbReference type="InterPro" id="IPR011032">
    <property type="entry name" value="GroES-like_sf"/>
</dbReference>
<feature type="domain" description="Enoyl reductase (ER)" evidence="2">
    <location>
        <begin position="23"/>
        <end position="339"/>
    </location>
</feature>
<dbReference type="InterPro" id="IPR036291">
    <property type="entry name" value="NAD(P)-bd_dom_sf"/>
</dbReference>
<dbReference type="PANTHER" id="PTHR43205:SF7">
    <property type="entry name" value="PROSTAGLANDIN REDUCTASE 1"/>
    <property type="match status" value="1"/>
</dbReference>